<sequence>MLAHHIPSLVTLTNPAARARSFMVLYSCSVRVVGSDQTEYRFYAPQVRPGGRSPWRRKFKMADGLAGPVTQSSAVKPALPMGIITSYVIVVGAQGLNYCLRVAKL</sequence>
<reference evidence="1 2" key="1">
    <citation type="journal article" date="2021" name="Elife">
        <title>Chloroplast acquisition without the gene transfer in kleptoplastic sea slugs, Plakobranchus ocellatus.</title>
        <authorList>
            <person name="Maeda T."/>
            <person name="Takahashi S."/>
            <person name="Yoshida T."/>
            <person name="Shimamura S."/>
            <person name="Takaki Y."/>
            <person name="Nagai Y."/>
            <person name="Toyoda A."/>
            <person name="Suzuki Y."/>
            <person name="Arimoto A."/>
            <person name="Ishii H."/>
            <person name="Satoh N."/>
            <person name="Nishiyama T."/>
            <person name="Hasebe M."/>
            <person name="Maruyama T."/>
            <person name="Minagawa J."/>
            <person name="Obokata J."/>
            <person name="Shigenobu S."/>
        </authorList>
    </citation>
    <scope>NUCLEOTIDE SEQUENCE [LARGE SCALE GENOMIC DNA]</scope>
</reference>
<gene>
    <name evidence="1" type="ORF">ElyMa_003500800</name>
</gene>
<keyword evidence="2" id="KW-1185">Reference proteome</keyword>
<protein>
    <submittedName>
        <fullName evidence="1">Uncharacterized protein</fullName>
    </submittedName>
</protein>
<evidence type="ECO:0000313" key="2">
    <source>
        <dbReference type="Proteomes" id="UP000762676"/>
    </source>
</evidence>
<proteinExistence type="predicted"/>
<name>A0AAV4EDW7_9GAST</name>
<dbReference type="AlphaFoldDB" id="A0AAV4EDW7"/>
<accession>A0AAV4EDW7</accession>
<dbReference type="EMBL" id="BMAT01007185">
    <property type="protein sequence ID" value="GFR59273.1"/>
    <property type="molecule type" value="Genomic_DNA"/>
</dbReference>
<comment type="caution">
    <text evidence="1">The sequence shown here is derived from an EMBL/GenBank/DDBJ whole genome shotgun (WGS) entry which is preliminary data.</text>
</comment>
<organism evidence="1 2">
    <name type="scientific">Elysia marginata</name>
    <dbReference type="NCBI Taxonomy" id="1093978"/>
    <lineage>
        <taxon>Eukaryota</taxon>
        <taxon>Metazoa</taxon>
        <taxon>Spiralia</taxon>
        <taxon>Lophotrochozoa</taxon>
        <taxon>Mollusca</taxon>
        <taxon>Gastropoda</taxon>
        <taxon>Heterobranchia</taxon>
        <taxon>Euthyneura</taxon>
        <taxon>Panpulmonata</taxon>
        <taxon>Sacoglossa</taxon>
        <taxon>Placobranchoidea</taxon>
        <taxon>Plakobranchidae</taxon>
        <taxon>Elysia</taxon>
    </lineage>
</organism>
<dbReference type="Proteomes" id="UP000762676">
    <property type="component" value="Unassembled WGS sequence"/>
</dbReference>
<evidence type="ECO:0000313" key="1">
    <source>
        <dbReference type="EMBL" id="GFR59273.1"/>
    </source>
</evidence>